<feature type="signal peptide" evidence="1">
    <location>
        <begin position="1"/>
        <end position="15"/>
    </location>
</feature>
<protein>
    <submittedName>
        <fullName evidence="3">ABC transporter substrate-binding protein</fullName>
    </submittedName>
</protein>
<dbReference type="KEGG" id="acek:FLP30_02255"/>
<dbReference type="AlphaFoldDB" id="A0A5C1YQ60"/>
<proteinExistence type="predicted"/>
<evidence type="ECO:0000256" key="1">
    <source>
        <dbReference type="SAM" id="SignalP"/>
    </source>
</evidence>
<dbReference type="InterPro" id="IPR002491">
    <property type="entry name" value="ABC_transptr_periplasmic_BD"/>
</dbReference>
<dbReference type="PROSITE" id="PS50983">
    <property type="entry name" value="FE_B12_PBP"/>
    <property type="match status" value="1"/>
</dbReference>
<keyword evidence="1" id="KW-0732">Signal</keyword>
<sequence length="274" mass="28570">MLAAWCWGLSAGAWAAGRVASLNLCADQLVLQLADRADIIGLTPLARDCTESVLCDQAKQVPVLPAKAETVLAAHPSVLLASPYSARLAVRAAREAGAKVVMLPPASSLSDVPVQIMRVAQAVGQVERGHQLVAAFEARLAALSIPLSPTAPVAAVYEANGLVVHAGSLPNDILTHAGLRNFATVTGMGQAGGRVPLEVLLVRRPDLLVRDKSGPGQSVAQAMLDNPVLLAAFPPPHVADVPARLWLCGLPQTLDALALLRAARDRLVAPKEQP</sequence>
<dbReference type="EMBL" id="CP043506">
    <property type="protein sequence ID" value="QEO18506.1"/>
    <property type="molecule type" value="Genomic_DNA"/>
</dbReference>
<dbReference type="SUPFAM" id="SSF53807">
    <property type="entry name" value="Helical backbone' metal receptor"/>
    <property type="match status" value="1"/>
</dbReference>
<gene>
    <name evidence="3" type="ORF">FLP30_02255</name>
</gene>
<feature type="chain" id="PRO_5022974774" evidence="1">
    <location>
        <begin position="16"/>
        <end position="274"/>
    </location>
</feature>
<accession>A0A5C1YQ60</accession>
<dbReference type="OrthoDB" id="1632039at2"/>
<dbReference type="Gene3D" id="3.40.50.1980">
    <property type="entry name" value="Nitrogenase molybdenum iron protein domain"/>
    <property type="match status" value="2"/>
</dbReference>
<dbReference type="InterPro" id="IPR050902">
    <property type="entry name" value="ABC_Transporter_SBP"/>
</dbReference>
<dbReference type="PANTHER" id="PTHR30535:SF4">
    <property type="entry name" value="HEMIN-BINDING PERIPLASMIC PROTEIN HMUT"/>
    <property type="match status" value="1"/>
</dbReference>
<feature type="domain" description="Fe/B12 periplasmic-binding" evidence="2">
    <location>
        <begin position="18"/>
        <end position="271"/>
    </location>
</feature>
<evidence type="ECO:0000259" key="2">
    <source>
        <dbReference type="PROSITE" id="PS50983"/>
    </source>
</evidence>
<organism evidence="3 4">
    <name type="scientific">Acetobacter vaccinii</name>
    <dbReference type="NCBI Taxonomy" id="2592655"/>
    <lineage>
        <taxon>Bacteria</taxon>
        <taxon>Pseudomonadati</taxon>
        <taxon>Pseudomonadota</taxon>
        <taxon>Alphaproteobacteria</taxon>
        <taxon>Acetobacterales</taxon>
        <taxon>Acetobacteraceae</taxon>
        <taxon>Acetobacter</taxon>
    </lineage>
</organism>
<dbReference type="PANTHER" id="PTHR30535">
    <property type="entry name" value="VITAMIN B12-BINDING PROTEIN"/>
    <property type="match status" value="1"/>
</dbReference>
<evidence type="ECO:0000313" key="4">
    <source>
        <dbReference type="Proteomes" id="UP000324536"/>
    </source>
</evidence>
<name>A0A5C1YQ60_9PROT</name>
<dbReference type="Pfam" id="PF01497">
    <property type="entry name" value="Peripla_BP_2"/>
    <property type="match status" value="1"/>
</dbReference>
<dbReference type="Proteomes" id="UP000324536">
    <property type="component" value="Chromosome"/>
</dbReference>
<keyword evidence="4" id="KW-1185">Reference proteome</keyword>
<reference evidence="3 4" key="1">
    <citation type="submission" date="2019-09" db="EMBL/GenBank/DDBJ databases">
        <title>Genome sequencing of strain KACC 21233.</title>
        <authorList>
            <person name="Heo J."/>
            <person name="Kim S.-J."/>
            <person name="Kim J.-S."/>
            <person name="Hong S.-B."/>
            <person name="Kwon S.-W."/>
        </authorList>
    </citation>
    <scope>NUCLEOTIDE SEQUENCE [LARGE SCALE GENOMIC DNA]</scope>
    <source>
        <strain evidence="3 4">KACC 21233</strain>
    </source>
</reference>
<evidence type="ECO:0000313" key="3">
    <source>
        <dbReference type="EMBL" id="QEO18506.1"/>
    </source>
</evidence>
<dbReference type="RefSeq" id="WP_149280166.1">
    <property type="nucleotide sequence ID" value="NZ_CP043506.1"/>
</dbReference>